<feature type="signal peptide" evidence="1">
    <location>
        <begin position="1"/>
        <end position="21"/>
    </location>
</feature>
<reference evidence="2 3" key="1">
    <citation type="journal article" date="2012" name="Int. J. Syst. Evol. Microbiol.">
        <title>Vibrio caribbeanicus sp. nov., isolated from the marine sponge Scleritoderma cyanea.</title>
        <authorList>
            <person name="Hoffmann M."/>
            <person name="Monday S.R."/>
            <person name="Allard M.W."/>
            <person name="Strain E.A."/>
            <person name="Whittaker P."/>
            <person name="Naum M."/>
            <person name="McCarthy P.J."/>
            <person name="Lopez J.V."/>
            <person name="Fischer M."/>
            <person name="Brown E.W."/>
        </authorList>
    </citation>
    <scope>NUCLEOTIDE SEQUENCE [LARGE SCALE GENOMIC DNA]</scope>
    <source>
        <strain evidence="2 3">LMG 20546</strain>
    </source>
</reference>
<gene>
    <name evidence="2" type="ORF">VIBR0546_19489</name>
</gene>
<organism evidence="2 3">
    <name type="scientific">Vibrio brasiliensis LMG 20546</name>
    <dbReference type="NCBI Taxonomy" id="945543"/>
    <lineage>
        <taxon>Bacteria</taxon>
        <taxon>Pseudomonadati</taxon>
        <taxon>Pseudomonadota</taxon>
        <taxon>Gammaproteobacteria</taxon>
        <taxon>Vibrionales</taxon>
        <taxon>Vibrionaceae</taxon>
        <taxon>Vibrio</taxon>
        <taxon>Vibrio oreintalis group</taxon>
    </lineage>
</organism>
<proteinExistence type="predicted"/>
<comment type="caution">
    <text evidence="2">The sequence shown here is derived from an EMBL/GenBank/DDBJ whole genome shotgun (WGS) entry which is preliminary data.</text>
</comment>
<keyword evidence="1" id="KW-0732">Signal</keyword>
<dbReference type="OrthoDB" id="9820458at2"/>
<dbReference type="EMBL" id="AEVS01000095">
    <property type="protein sequence ID" value="EGA64120.1"/>
    <property type="molecule type" value="Genomic_DNA"/>
</dbReference>
<protein>
    <recommendedName>
        <fullName evidence="4">Outer membrane protein beta-barrel domain-containing protein</fullName>
    </recommendedName>
</protein>
<evidence type="ECO:0000256" key="1">
    <source>
        <dbReference type="SAM" id="SignalP"/>
    </source>
</evidence>
<feature type="chain" id="PRO_5003227167" description="Outer membrane protein beta-barrel domain-containing protein" evidence="1">
    <location>
        <begin position="22"/>
        <end position="208"/>
    </location>
</feature>
<sequence>MNTTANKVLLMVMLLSPFSSAAGQVTTIDSWLDNFDVRGLLSKQSLSSNEIPFQVKARIDSSSWYGLYASTMLAHELTFVDSNKFNLLQLHAQIGFKYQNDFSNAGLRVGIYSGREYMFLKSATRLRTEDVGISGAIFGEIKVSDKLWLHSSIEPESWLDGLNVDLITGLQYQLLNTLRLGGVISVELRDMKFSDYQYGAGVSLNYQF</sequence>
<dbReference type="STRING" id="945543.VIBR0546_19489"/>
<name>E8LYV7_9VIBR</name>
<evidence type="ECO:0000313" key="3">
    <source>
        <dbReference type="Proteomes" id="UP000004371"/>
    </source>
</evidence>
<accession>E8LYV7</accession>
<evidence type="ECO:0008006" key="4">
    <source>
        <dbReference type="Google" id="ProtNLM"/>
    </source>
</evidence>
<dbReference type="Proteomes" id="UP000004371">
    <property type="component" value="Unassembled WGS sequence"/>
</dbReference>
<dbReference type="AlphaFoldDB" id="E8LYV7"/>
<evidence type="ECO:0000313" key="2">
    <source>
        <dbReference type="EMBL" id="EGA64120.1"/>
    </source>
</evidence>
<keyword evidence="3" id="KW-1185">Reference proteome</keyword>
<dbReference type="RefSeq" id="WP_006881039.1">
    <property type="nucleotide sequence ID" value="NZ_AEVS01000095.1"/>
</dbReference>